<feature type="transmembrane region" description="Helical" evidence="2">
    <location>
        <begin position="6"/>
        <end position="29"/>
    </location>
</feature>
<accession>A0AA35XW47</accession>
<keyword evidence="2" id="KW-0472">Membrane</keyword>
<dbReference type="Proteomes" id="UP001176960">
    <property type="component" value="Unassembled WGS sequence"/>
</dbReference>
<dbReference type="EMBL" id="CATKSH010000006">
    <property type="protein sequence ID" value="CAI9120448.1"/>
    <property type="molecule type" value="Genomic_DNA"/>
</dbReference>
<evidence type="ECO:0000256" key="1">
    <source>
        <dbReference type="SAM" id="MobiDB-lite"/>
    </source>
</evidence>
<name>A0AA35XW47_9PROT</name>
<protein>
    <submittedName>
        <fullName evidence="3">Uncharacterized protein</fullName>
    </submittedName>
</protein>
<proteinExistence type="predicted"/>
<reference evidence="3" key="1">
    <citation type="submission" date="2023-03" db="EMBL/GenBank/DDBJ databases">
        <authorList>
            <person name="Cleenwerck I."/>
        </authorList>
    </citation>
    <scope>NUCLEOTIDE SEQUENCE</scope>
    <source>
        <strain evidence="3">LMG 32879</strain>
    </source>
</reference>
<evidence type="ECO:0000256" key="2">
    <source>
        <dbReference type="SAM" id="Phobius"/>
    </source>
</evidence>
<evidence type="ECO:0000313" key="4">
    <source>
        <dbReference type="Proteomes" id="UP001176960"/>
    </source>
</evidence>
<gene>
    <name evidence="3" type="ORF">LMG32879_001281</name>
</gene>
<dbReference type="RefSeq" id="WP_289843521.1">
    <property type="nucleotide sequence ID" value="NZ_CATKSH010000006.1"/>
</dbReference>
<keyword evidence="2" id="KW-0812">Transmembrane</keyword>
<keyword evidence="4" id="KW-1185">Reference proteome</keyword>
<feature type="region of interest" description="Disordered" evidence="1">
    <location>
        <begin position="130"/>
        <end position="153"/>
    </location>
</feature>
<sequence length="153" mass="16475">MSIAAIWLAWSGPLHFLGGALTAGGGALFRAWAIRNRNRLDAGAQALELVQIIQRREQITLASYERAAAYEMDARARAHIAADTLQDVHAEAIGARLRCHDLEMRFRLPLTDFPPFPAFPFREMLPTTEADAPQTTGAAAAAAAEPGVTSAHG</sequence>
<dbReference type="AlphaFoldDB" id="A0AA35XW47"/>
<keyword evidence="2" id="KW-1133">Transmembrane helix</keyword>
<organism evidence="3 4">
    <name type="scientific">Brytella acorum</name>
    <dbReference type="NCBI Taxonomy" id="2959299"/>
    <lineage>
        <taxon>Bacteria</taxon>
        <taxon>Pseudomonadati</taxon>
        <taxon>Pseudomonadota</taxon>
        <taxon>Alphaproteobacteria</taxon>
        <taxon>Acetobacterales</taxon>
        <taxon>Acetobacteraceae</taxon>
        <taxon>Brytella</taxon>
    </lineage>
</organism>
<comment type="caution">
    <text evidence="3">The sequence shown here is derived from an EMBL/GenBank/DDBJ whole genome shotgun (WGS) entry which is preliminary data.</text>
</comment>
<evidence type="ECO:0000313" key="3">
    <source>
        <dbReference type="EMBL" id="CAI9120448.1"/>
    </source>
</evidence>